<dbReference type="PANTHER" id="PTHR43476">
    <property type="entry name" value="3-(3-HYDROXY-PHENYL)PROPIONATE/3-HYDROXYCINNAMIC ACID HYDROXYLASE"/>
    <property type="match status" value="1"/>
</dbReference>
<protein>
    <submittedName>
        <fullName evidence="3">FAD-dependent monooxygenase</fullName>
    </submittedName>
</protein>
<dbReference type="GO" id="GO:0071949">
    <property type="term" value="F:FAD binding"/>
    <property type="evidence" value="ECO:0007669"/>
    <property type="project" value="InterPro"/>
</dbReference>
<dbReference type="InterPro" id="IPR002938">
    <property type="entry name" value="FAD-bd"/>
</dbReference>
<accession>A0A927II96</accession>
<name>A0A927II96_9BACT</name>
<dbReference type="InterPro" id="IPR036188">
    <property type="entry name" value="FAD/NAD-bd_sf"/>
</dbReference>
<dbReference type="EMBL" id="JACYFG010000035">
    <property type="protein sequence ID" value="MBD5780270.1"/>
    <property type="molecule type" value="Genomic_DNA"/>
</dbReference>
<organism evidence="3 4">
    <name type="scientific">Pelagicoccus enzymogenes</name>
    <dbReference type="NCBI Taxonomy" id="2773457"/>
    <lineage>
        <taxon>Bacteria</taxon>
        <taxon>Pseudomonadati</taxon>
        <taxon>Verrucomicrobiota</taxon>
        <taxon>Opitutia</taxon>
        <taxon>Puniceicoccales</taxon>
        <taxon>Pelagicoccaceae</taxon>
        <taxon>Pelagicoccus</taxon>
    </lineage>
</organism>
<keyword evidence="4" id="KW-1185">Reference proteome</keyword>
<dbReference type="Pfam" id="PF01494">
    <property type="entry name" value="FAD_binding_3"/>
    <property type="match status" value="1"/>
</dbReference>
<dbReference type="PRINTS" id="PR00420">
    <property type="entry name" value="RNGMNOXGNASE"/>
</dbReference>
<dbReference type="InterPro" id="IPR050631">
    <property type="entry name" value="PheA/TfdB_FAD_monoxygenase"/>
</dbReference>
<gene>
    <name evidence="3" type="ORF">IEN85_12275</name>
</gene>
<evidence type="ECO:0000259" key="2">
    <source>
        <dbReference type="Pfam" id="PF01494"/>
    </source>
</evidence>
<evidence type="ECO:0000256" key="1">
    <source>
        <dbReference type="ARBA" id="ARBA00023002"/>
    </source>
</evidence>
<evidence type="ECO:0000313" key="3">
    <source>
        <dbReference type="EMBL" id="MBD5780270.1"/>
    </source>
</evidence>
<dbReference type="RefSeq" id="WP_191617379.1">
    <property type="nucleotide sequence ID" value="NZ_JACYFG010000035.1"/>
</dbReference>
<dbReference type="Proteomes" id="UP000622317">
    <property type="component" value="Unassembled WGS sequence"/>
</dbReference>
<keyword evidence="3" id="KW-0503">Monooxygenase</keyword>
<comment type="caution">
    <text evidence="3">The sequence shown here is derived from an EMBL/GenBank/DDBJ whole genome shotgun (WGS) entry which is preliminary data.</text>
</comment>
<dbReference type="AlphaFoldDB" id="A0A927II96"/>
<dbReference type="SUPFAM" id="SSF51905">
    <property type="entry name" value="FAD/NAD(P)-binding domain"/>
    <property type="match status" value="1"/>
</dbReference>
<reference evidence="3" key="1">
    <citation type="submission" date="2020-09" db="EMBL/GenBank/DDBJ databases">
        <title>Pelagicoccus enzymogenes sp. nov. with an EPS production, isolated from marine sediment.</title>
        <authorList>
            <person name="Feng X."/>
        </authorList>
    </citation>
    <scope>NUCLEOTIDE SEQUENCE</scope>
    <source>
        <strain evidence="3">NFK12</strain>
    </source>
</reference>
<keyword evidence="1" id="KW-0560">Oxidoreductase</keyword>
<evidence type="ECO:0000313" key="4">
    <source>
        <dbReference type="Proteomes" id="UP000622317"/>
    </source>
</evidence>
<feature type="domain" description="FAD-binding" evidence="2">
    <location>
        <begin position="7"/>
        <end position="348"/>
    </location>
</feature>
<dbReference type="Gene3D" id="3.50.50.60">
    <property type="entry name" value="FAD/NAD(P)-binding domain"/>
    <property type="match status" value="1"/>
</dbReference>
<dbReference type="PANTHER" id="PTHR43476:SF5">
    <property type="entry name" value="FAD-DEPENDENT MONOOXYGENASE"/>
    <property type="match status" value="1"/>
</dbReference>
<dbReference type="Gene3D" id="3.30.70.2450">
    <property type="match status" value="1"/>
</dbReference>
<dbReference type="GO" id="GO:0004497">
    <property type="term" value="F:monooxygenase activity"/>
    <property type="evidence" value="ECO:0007669"/>
    <property type="project" value="UniProtKB-KW"/>
</dbReference>
<sequence>MFGKKSVETLVVGAGPCGMLAALALADGGDDVMIVDSAPRTCTSSNATILHPETLVLLQRFGIADRVVASGYAIHQVSIYDDVCHRQSVHLNLHPHGFPFALSIPQSELEAILEDELNEAGMHILWNHRVSEYEPEDGAVQITADRYSDRGTGYAISHMERVIVKSIHLQAKTLVAADGYNSILHRLAGLESQPLGEDQFFVSFEFETDRDPSHTCFLSIKEGLATAQQPIEDGIARLQFQYKGLTLPSRNREKERSFLQDAANLPDYLDEEHFHQLVKERVPWNVGYVNKLRYRAAVPFKKRYLPTPRAGNVFFLGDSARTFAPLGNLSLNLGMQEAESLARVLLETKESEPRLRQRKLDELGEQMAQNWKRLVNLDATTRPGVSADPWVANNRARILRAMPASAESLDELARQLRLEVKSAKDHHVLA</sequence>
<proteinExistence type="predicted"/>